<dbReference type="Proteomes" id="UP000824976">
    <property type="component" value="Chromosome"/>
</dbReference>
<gene>
    <name evidence="1" type="ORF">FGI21_11860</name>
</gene>
<organism evidence="1 2">
    <name type="scientific">Dickeya zeae</name>
    <dbReference type="NCBI Taxonomy" id="204042"/>
    <lineage>
        <taxon>Bacteria</taxon>
        <taxon>Pseudomonadati</taxon>
        <taxon>Pseudomonadota</taxon>
        <taxon>Gammaproteobacteria</taxon>
        <taxon>Enterobacterales</taxon>
        <taxon>Pectobacteriaceae</taxon>
        <taxon>Dickeya</taxon>
    </lineage>
</organism>
<dbReference type="SUPFAM" id="SSF53850">
    <property type="entry name" value="Periplasmic binding protein-like II"/>
    <property type="match status" value="1"/>
</dbReference>
<name>A0ABX8W197_9GAMM</name>
<dbReference type="EMBL" id="CP040817">
    <property type="protein sequence ID" value="QYM92513.1"/>
    <property type="molecule type" value="Genomic_DNA"/>
</dbReference>
<evidence type="ECO:0000313" key="2">
    <source>
        <dbReference type="Proteomes" id="UP000824976"/>
    </source>
</evidence>
<accession>A0ABX8W197</accession>
<sequence length="192" mass="21304">MNMYFMDMGLHQVINLPVFTLGPSGTSSESASRYFGHWMASTYEGSTHQVYLNNTYEEAREKLNKNNGLLVVANAYPQINDFYMDPRLSLTGAFVFDTPLYGLAIKETLPNRPLIVASHPAPVPLIQELLPDGLHVDRVVTMSSTSAAAQAVANHDVDVALTTEVAVNLHCLQFISRTRPIHMLWSVFSPSH</sequence>
<protein>
    <submittedName>
        <fullName evidence="1">Bacilysin biosynthesis protein BacA</fullName>
    </submittedName>
</protein>
<proteinExistence type="predicted"/>
<evidence type="ECO:0000313" key="1">
    <source>
        <dbReference type="EMBL" id="QYM92513.1"/>
    </source>
</evidence>
<dbReference type="RefSeq" id="WP_219953404.1">
    <property type="nucleotide sequence ID" value="NZ_CP040817.1"/>
</dbReference>
<keyword evidence="2" id="KW-1185">Reference proteome</keyword>
<reference evidence="1 2" key="1">
    <citation type="submission" date="2019-06" db="EMBL/GenBank/DDBJ databases">
        <title>Complete genome of Dickeya zeae PL65.</title>
        <authorList>
            <person name="Boluk G."/>
            <person name="Arif M."/>
        </authorList>
    </citation>
    <scope>NUCLEOTIDE SEQUENCE [LARGE SCALE GENOMIC DNA]</scope>
    <source>
        <strain evidence="1 2">PL65</strain>
    </source>
</reference>